<evidence type="ECO:0000256" key="2">
    <source>
        <dbReference type="SAM" id="Phobius"/>
    </source>
</evidence>
<dbReference type="InterPro" id="IPR007312">
    <property type="entry name" value="Phosphoesterase"/>
</dbReference>
<dbReference type="AlphaFoldDB" id="A0A519BLJ9"/>
<dbReference type="InterPro" id="IPR017850">
    <property type="entry name" value="Alkaline_phosphatase_core_sf"/>
</dbReference>
<dbReference type="Pfam" id="PF04185">
    <property type="entry name" value="Phosphoesterase"/>
    <property type="match status" value="1"/>
</dbReference>
<dbReference type="PANTHER" id="PTHR47197">
    <property type="entry name" value="PROTEIN NIRF"/>
    <property type="match status" value="1"/>
</dbReference>
<keyword evidence="2" id="KW-1133">Transmembrane helix</keyword>
<dbReference type="SUPFAM" id="SSF53649">
    <property type="entry name" value="Alkaline phosphatase-like"/>
    <property type="match status" value="1"/>
</dbReference>
<proteinExistence type="predicted"/>
<accession>A0A519BLJ9</accession>
<gene>
    <name evidence="3" type="ORF">EVG15_07375</name>
</gene>
<sequence length="997" mass="113434">MKTNYKFKICIAIYMLFAGFLFYMMSISAAFAYNFIPIPHNLPNNFLKQNPVKITKENIKEYMHKLPTGRLISPVGLISATENFPTNAKVYKNYIIVLTNPSKKIQKIELFRRKNLKPVAILDAFRGESNLPYLGSIIQYGEQPNIKKNSSYATSLIWASSIARIPNSEIPTTVIRSQSFFQGLTVSKNGTIYAAGGVTGNVLAVKYIKGRLVAVRSYHLKWQNFPKNQYPYQYQGRENIRPYLFYPDYVTLSKNQNFIYATGLLSNSIAKINLKTGITRYANAGPYPFAVSLADNGKRIVVSDWGGDDVRVFTPSLKYLGKISFDNNPMPSAGMHPTAIAAISNTPLSLIAASNNDRVFVVNTINLKVVKTIKISPYKKAPYGSYPDGITVSGKYFFVANAGNNDVQVFNLSNYKPIGLIPTAWYPTSITSNSKSIFITDAKGLGAGPNLEYQWIGSFMDGALQKVKINYFLKNKNYLTHLSLYDDGFTYKQRNERKKKESSMVKFLRKHIKHIVFILRENKTFDEDLGDYKRAGKWADPHLDMYNKKELPNLYKLANKYALFVNFYADGEVTAQGHEWTTGASDSDYVQRVWPENYSGRGLRYPQSRSLLLPAMPDKKNTFLNPAYIGNKLMKKLNVHLSNIWISYPYKLYLFNDMLSHDITFADFGEFVAHTRINGISRKMRAHVVAEYPGWDRDILDSARANIFINWAKKRIKENKFPDFTYIWLPDDHTAGLAPCYYTPQYYVANNDYATGKVLSFLSHSKLWKNTLVFLTEDDAQSGADHISAHRTFALMMGPYIKKGALVRQRYSQVSIIKTIETIFNLPPMSQWDANAKVIINGFTKKPDYKPYNYVNLTVKKRLNPGLCSNIQKLRLKLGAVLPKKYISLNKIEKNNRKNIKNSKSYFDNNSNTEIKNINSSKKTANINLSKSSYSPSEKNMYTPTTLLKVSGPEQFKQEWIAAKGVKSYEKVMRYIKKLSKSENRPAASILAGKLPD</sequence>
<dbReference type="Gene3D" id="2.130.10.10">
    <property type="entry name" value="YVTN repeat-like/Quinoprotein amine dehydrogenase"/>
    <property type="match status" value="1"/>
</dbReference>
<keyword evidence="1" id="KW-0378">Hydrolase</keyword>
<dbReference type="InterPro" id="IPR015943">
    <property type="entry name" value="WD40/YVTN_repeat-like_dom_sf"/>
</dbReference>
<dbReference type="PANTHER" id="PTHR47197:SF3">
    <property type="entry name" value="DIHYDRO-HEME D1 DEHYDROGENASE"/>
    <property type="match status" value="1"/>
</dbReference>
<keyword evidence="2" id="KW-0472">Membrane</keyword>
<dbReference type="InterPro" id="IPR051200">
    <property type="entry name" value="Host-pathogen_enzymatic-act"/>
</dbReference>
<dbReference type="EMBL" id="SGBB01000013">
    <property type="protein sequence ID" value="RZD18144.1"/>
    <property type="molecule type" value="Genomic_DNA"/>
</dbReference>
<organism evidence="3 4">
    <name type="scientific">Candidatus Acididesulfobacter diazotrophicus</name>
    <dbReference type="NCBI Taxonomy" id="2597226"/>
    <lineage>
        <taxon>Bacteria</taxon>
        <taxon>Deltaproteobacteria</taxon>
        <taxon>Candidatus Acidulodesulfobacterales</taxon>
        <taxon>Candidatus Acididesulfobacter</taxon>
    </lineage>
</organism>
<dbReference type="GO" id="GO:0016788">
    <property type="term" value="F:hydrolase activity, acting on ester bonds"/>
    <property type="evidence" value="ECO:0007669"/>
    <property type="project" value="InterPro"/>
</dbReference>
<feature type="transmembrane region" description="Helical" evidence="2">
    <location>
        <begin position="12"/>
        <end position="36"/>
    </location>
</feature>
<name>A0A519BLJ9_9DELT</name>
<dbReference type="Proteomes" id="UP000319296">
    <property type="component" value="Unassembled WGS sequence"/>
</dbReference>
<comment type="caution">
    <text evidence="3">The sequence shown here is derived from an EMBL/GenBank/DDBJ whole genome shotgun (WGS) entry which is preliminary data.</text>
</comment>
<reference evidence="3 4" key="1">
    <citation type="journal article" date="2019" name="ISME J.">
        <title>Insights into ecological role of a new deltaproteobacterial order Candidatus Acidulodesulfobacterales by metagenomics and metatranscriptomics.</title>
        <authorList>
            <person name="Tan S."/>
            <person name="Liu J."/>
            <person name="Fang Y."/>
            <person name="Hedlund B.P."/>
            <person name="Lian Z.H."/>
            <person name="Huang L.Y."/>
            <person name="Li J.T."/>
            <person name="Huang L.N."/>
            <person name="Li W.J."/>
            <person name="Jiang H.C."/>
            <person name="Dong H.L."/>
            <person name="Shu W.S."/>
        </authorList>
    </citation>
    <scope>NUCLEOTIDE SEQUENCE [LARGE SCALE GENOMIC DNA]</scope>
    <source>
        <strain evidence="3">AP1</strain>
    </source>
</reference>
<dbReference type="InterPro" id="IPR011044">
    <property type="entry name" value="Quino_amine_DH_bsu"/>
</dbReference>
<evidence type="ECO:0000256" key="1">
    <source>
        <dbReference type="ARBA" id="ARBA00022801"/>
    </source>
</evidence>
<dbReference type="SUPFAM" id="SSF50969">
    <property type="entry name" value="YVTN repeat-like/Quinoprotein amine dehydrogenase"/>
    <property type="match status" value="1"/>
</dbReference>
<evidence type="ECO:0000313" key="4">
    <source>
        <dbReference type="Proteomes" id="UP000319296"/>
    </source>
</evidence>
<protein>
    <submittedName>
        <fullName evidence="3">Quinoprotein amine dehydrogenase, beta chain-like protein</fullName>
    </submittedName>
</protein>
<dbReference type="Gene3D" id="3.40.720.10">
    <property type="entry name" value="Alkaline Phosphatase, subunit A"/>
    <property type="match status" value="1"/>
</dbReference>
<keyword evidence="2" id="KW-0812">Transmembrane</keyword>
<evidence type="ECO:0000313" key="3">
    <source>
        <dbReference type="EMBL" id="RZD18144.1"/>
    </source>
</evidence>